<accession>A0A078MIC6</accession>
<evidence type="ECO:0000313" key="3">
    <source>
        <dbReference type="EMBL" id="CEA06024.1"/>
    </source>
</evidence>
<feature type="transmembrane region" description="Helical" evidence="1">
    <location>
        <begin position="371"/>
        <end position="389"/>
    </location>
</feature>
<dbReference type="EMBL" id="LK391969">
    <property type="protein sequence ID" value="CEF27451.1"/>
    <property type="molecule type" value="Genomic_DNA"/>
</dbReference>
<dbReference type="EMBL" id="LM997413">
    <property type="protein sequence ID" value="CEA06024.1"/>
    <property type="molecule type" value="Genomic_DNA"/>
</dbReference>
<dbReference type="PATRIC" id="fig|1461581.3.peg.2367"/>
<protein>
    <submittedName>
        <fullName evidence="3">CHASE2 domain protein</fullName>
    </submittedName>
</protein>
<feature type="transmembrane region" description="Helical" evidence="1">
    <location>
        <begin position="12"/>
        <end position="31"/>
    </location>
</feature>
<keyword evidence="1" id="KW-1133">Transmembrane helix</keyword>
<proteinExistence type="predicted"/>
<reference evidence="3" key="1">
    <citation type="submission" date="2014-07" db="EMBL/GenBank/DDBJ databases">
        <authorList>
            <person name="Urmite Genomes Urmite Genomes"/>
        </authorList>
    </citation>
    <scope>NUCLEOTIDE SEQUENCE</scope>
    <source>
        <strain evidence="3">12M76_air</strain>
    </source>
</reference>
<dbReference type="AlphaFoldDB" id="A0A078MIC6"/>
<keyword evidence="1" id="KW-0812">Transmembrane</keyword>
<gene>
    <name evidence="3" type="ORF">BN1049_02403</name>
</gene>
<dbReference type="Pfam" id="PF05226">
    <property type="entry name" value="CHASE2"/>
    <property type="match status" value="1"/>
</dbReference>
<name>A0A078MIC6_9PSED</name>
<feature type="transmembrane region" description="Helical" evidence="1">
    <location>
        <begin position="339"/>
        <end position="359"/>
    </location>
</feature>
<feature type="domain" description="CHASE2" evidence="2">
    <location>
        <begin position="37"/>
        <end position="353"/>
    </location>
</feature>
<sequence>MRKDSATASTRFLYPFFTLLLAAMMWLFLMFSPLGISERLDKYTQDLFNTHLGSWIYPADRQQDTAVLLLTDEVVDAALQGQWPAPYSFHASILSDLLHHQPRAVFIDFFWMNKHKPGGDYLASVLTSYQQAAVPVYLSVPRLGWLESMWPELVGLVIPVTPQVMMDAADFIARSYPQQVNGLRSAAFAIAEDELGIHAEHRGVLDIFWGTADNPLNQAWMQAENEGRGSVLGTLLQGFDGVTTPIPYSTTVLVRDLINPVAETEDEALRELDEHLKGRVIIYGASLSGIQDMVFTPTRAILPGAYYHAMALDNLLTWGSQYKARQPSRTLPILGSHTVAILHFLVLLLIAALVCYWKLFADANQKTGRRIKISALALVIAACGFQFLILDLSVVVWAGFLEILGIGVVIERLNLIERWYTPVRHGFRRLYTWI</sequence>
<evidence type="ECO:0000259" key="2">
    <source>
        <dbReference type="SMART" id="SM01080"/>
    </source>
</evidence>
<dbReference type="SMART" id="SM01080">
    <property type="entry name" value="CHASE2"/>
    <property type="match status" value="1"/>
</dbReference>
<keyword evidence="1" id="KW-0472">Membrane</keyword>
<organism evidence="3">
    <name type="scientific">Pseudomonas saudimassiliensis</name>
    <dbReference type="NCBI Taxonomy" id="1461581"/>
    <lineage>
        <taxon>Bacteria</taxon>
        <taxon>Pseudomonadati</taxon>
        <taxon>Pseudomonadota</taxon>
        <taxon>Gammaproteobacteria</taxon>
        <taxon>Pseudomonadales</taxon>
        <taxon>Pseudomonadaceae</taxon>
        <taxon>Pseudomonas</taxon>
    </lineage>
</organism>
<feature type="transmembrane region" description="Helical" evidence="1">
    <location>
        <begin position="395"/>
        <end position="415"/>
    </location>
</feature>
<evidence type="ECO:0000256" key="1">
    <source>
        <dbReference type="SAM" id="Phobius"/>
    </source>
</evidence>
<dbReference type="InterPro" id="IPR007890">
    <property type="entry name" value="CHASE2"/>
</dbReference>